<reference evidence="1 2" key="1">
    <citation type="submission" date="2020-10" db="EMBL/GenBank/DDBJ databases">
        <title>Sequencing the genomes of 1000 actinobacteria strains.</title>
        <authorList>
            <person name="Klenk H.-P."/>
        </authorList>
    </citation>
    <scope>NUCLEOTIDE SEQUENCE [LARGE SCALE GENOMIC DNA]</scope>
    <source>
        <strain evidence="1 2">DSM 7307</strain>
    </source>
</reference>
<evidence type="ECO:0000313" key="2">
    <source>
        <dbReference type="Proteomes" id="UP000620262"/>
    </source>
</evidence>
<accession>A0ABR9IS92</accession>
<comment type="caution">
    <text evidence="1">The sequence shown here is derived from an EMBL/GenBank/DDBJ whole genome shotgun (WGS) entry which is preliminary data.</text>
</comment>
<proteinExistence type="predicted"/>
<protein>
    <recommendedName>
        <fullName evidence="3">DUF1127 domain-containing protein</fullName>
    </recommendedName>
</protein>
<dbReference type="Proteomes" id="UP000620262">
    <property type="component" value="Unassembled WGS sequence"/>
</dbReference>
<evidence type="ECO:0008006" key="3">
    <source>
        <dbReference type="Google" id="ProtNLM"/>
    </source>
</evidence>
<gene>
    <name evidence="1" type="ORF">H4W29_003238</name>
</gene>
<dbReference type="EMBL" id="JADBEC010000001">
    <property type="protein sequence ID" value="MBE1506057.1"/>
    <property type="molecule type" value="Genomic_DNA"/>
</dbReference>
<keyword evidence="2" id="KW-1185">Reference proteome</keyword>
<name>A0ABR9IS92_RHIVS</name>
<evidence type="ECO:0000313" key="1">
    <source>
        <dbReference type="EMBL" id="MBE1506057.1"/>
    </source>
</evidence>
<organism evidence="1 2">
    <name type="scientific">Rhizobium viscosum</name>
    <name type="common">Arthrobacter viscosus</name>
    <dbReference type="NCBI Taxonomy" id="1673"/>
    <lineage>
        <taxon>Bacteria</taxon>
        <taxon>Pseudomonadati</taxon>
        <taxon>Pseudomonadota</taxon>
        <taxon>Alphaproteobacteria</taxon>
        <taxon>Hyphomicrobiales</taxon>
        <taxon>Rhizobiaceae</taxon>
        <taxon>Rhizobium/Agrobacterium group</taxon>
        <taxon>Rhizobium</taxon>
    </lineage>
</organism>
<sequence length="36" mass="4148">MRRIVDGLGSAQQRYRDAREARKTAIHPSFLDDFGI</sequence>